<dbReference type="InterPro" id="IPR036383">
    <property type="entry name" value="TSP1_rpt_sf"/>
</dbReference>
<dbReference type="InterPro" id="IPR052065">
    <property type="entry name" value="Compl_asym_regulator"/>
</dbReference>
<gene>
    <name evidence="8" type="ORF">AB6A40_001282</name>
</gene>
<feature type="region of interest" description="Disordered" evidence="6">
    <location>
        <begin position="49"/>
        <end position="74"/>
    </location>
</feature>
<dbReference type="Proteomes" id="UP001608902">
    <property type="component" value="Unassembled WGS sequence"/>
</dbReference>
<name>A0ABD6E3S8_9BILA</name>
<comment type="subcellular location">
    <subcellularLocation>
        <location evidence="1">Secreted</location>
    </subcellularLocation>
</comment>
<evidence type="ECO:0000256" key="3">
    <source>
        <dbReference type="ARBA" id="ARBA00022729"/>
    </source>
</evidence>
<dbReference type="Gene3D" id="2.20.100.10">
    <property type="entry name" value="Thrombospondin type-1 (TSP1) repeat"/>
    <property type="match status" value="8"/>
</dbReference>
<dbReference type="PANTHER" id="PTHR22906">
    <property type="entry name" value="PROPERDIN"/>
    <property type="match status" value="1"/>
</dbReference>
<accession>A0ABD6E3S8</accession>
<keyword evidence="2" id="KW-0964">Secreted</keyword>
<organism evidence="8 9">
    <name type="scientific">Gnathostoma spinigerum</name>
    <dbReference type="NCBI Taxonomy" id="75299"/>
    <lineage>
        <taxon>Eukaryota</taxon>
        <taxon>Metazoa</taxon>
        <taxon>Ecdysozoa</taxon>
        <taxon>Nematoda</taxon>
        <taxon>Chromadorea</taxon>
        <taxon>Rhabditida</taxon>
        <taxon>Spirurina</taxon>
        <taxon>Gnathostomatomorpha</taxon>
        <taxon>Gnathostomatoidea</taxon>
        <taxon>Gnathostomatidae</taxon>
        <taxon>Gnathostoma</taxon>
    </lineage>
</organism>
<evidence type="ECO:0000313" key="9">
    <source>
        <dbReference type="Proteomes" id="UP001608902"/>
    </source>
</evidence>
<evidence type="ECO:0000256" key="2">
    <source>
        <dbReference type="ARBA" id="ARBA00022525"/>
    </source>
</evidence>
<comment type="caution">
    <text evidence="8">The sequence shown here is derived from an EMBL/GenBank/DDBJ whole genome shotgun (WGS) entry which is preliminary data.</text>
</comment>
<evidence type="ECO:0000313" key="8">
    <source>
        <dbReference type="EMBL" id="MFH4974573.1"/>
    </source>
</evidence>
<feature type="compositionally biased region" description="Polar residues" evidence="6">
    <location>
        <begin position="52"/>
        <end position="64"/>
    </location>
</feature>
<feature type="signal peptide" evidence="7">
    <location>
        <begin position="1"/>
        <end position="20"/>
    </location>
</feature>
<dbReference type="Pfam" id="PF00090">
    <property type="entry name" value="TSP_1"/>
    <property type="match status" value="8"/>
</dbReference>
<dbReference type="EMBL" id="JBGFUD010000461">
    <property type="protein sequence ID" value="MFH4974573.1"/>
    <property type="molecule type" value="Genomic_DNA"/>
</dbReference>
<dbReference type="PANTHER" id="PTHR22906:SF43">
    <property type="entry name" value="PROPERDIN"/>
    <property type="match status" value="1"/>
</dbReference>
<dbReference type="SMART" id="SM00209">
    <property type="entry name" value="TSP1"/>
    <property type="match status" value="10"/>
</dbReference>
<dbReference type="AlphaFoldDB" id="A0ABD6E3S8"/>
<dbReference type="InterPro" id="IPR000884">
    <property type="entry name" value="TSP1_rpt"/>
</dbReference>
<dbReference type="PROSITE" id="PS50092">
    <property type="entry name" value="TSP1"/>
    <property type="match status" value="9"/>
</dbReference>
<keyword evidence="5" id="KW-1015">Disulfide bond</keyword>
<sequence length="1147" mass="122897">MWLRGFLLVIIFCLFSQAWTAGFLSLVQDMKRNATDNDGYNLVNATAEKGAGSTNKSNSATNYSKNHKRHNHGDHKDHTVFLSETLCARSHNNTAFIGQEPTSRLVVASAYDCQQHCMEQYPKCVAVVFYYIFAHGESNRHLCFLFAKNSIDDGVSLVPEKPVSEQDVIRALEIVPDCHEFDPFPPLLDPVAISSDKVSREKRANAFSRRISVSSAWTKWSSCSRIKRQIRTQTCEYGHRIQRRSCKLRHPPSGQIPLAAQTTATAQYPPQPYSHPQPDSAEYIRRMQEHQQQVEQSCCYRLQRLIAQINADNAYLASIGQQPILGIGSGIGGQLGLPGGVASGYYQGVPGVGPGGAPGGDYDGGISAGIGAVDGGQPGERIAAGQPGGPGVAGLGGVAGAQQIHPAHPRPTPCPAVCPSLDYGMIGPLTTMIPRVAAGWGSQVTTGGGVWGPTLPTYGLGVQHMTGLQTGGQVYTQQQPFGVGAAGGVPGVGAQPSGFGVPSYGPSGQLGVAGPLPYGAGIQPGAAGPVPYGAGVQPGAIGGLPYGAGVQPGIVGGISYGVGVQPGVAAYGAGLQPSVGLPVGIATQPIPQPPIPIPTQPLDIGWTPGPPRGIGRLETGQPPLEEGRQPYEAGRVEGEGIIPPYVAVQRPFEGVVQPLDTGKPSFERVRPPLDGIKPLVTGDQEERYVPEWGPWTEWTPCSATCGSGTQTRLRSRPGQPDDFEERRCELRPCVTDTWSQWCEWSSCSVSCGDGTRHRERFCELGTNRCRGPDYEIESCNNGECPSRWSDWTIWSMCSVTCGRGEKTRSRLCSGDYCPGDEIEKTSCEMPPCAYWTEWGPFGACSSTCGVGGIIERHRTCIGDGCPGSATERVPCPDMPPCPTWSEWTGWSQCSVTCGHGSITRQRSCIGLGCPGTGLEEKPCDAPPCPFWGEWTEWSPCTATCGEGIKHRQRSCQFGIDCLGSAKEEMFCFGPPCAAWSEWEPWSKCIGHISPDCGEGQATRYRSCLNPDGSRSRDCLGKGEDIKTCDAGPCCQWTEWLPWGDCTRSCGGGRRSRERKCERPGDPLRSGDCSCPGAAREENDCNMQACPPQCEWTEWCPWSTCSADPCHPDLVSRTRQCVGEIGCNCYGIAEETRQCTVEGPCTVS</sequence>
<protein>
    <recommendedName>
        <fullName evidence="10">Apple domain-containing protein</fullName>
    </recommendedName>
</protein>
<evidence type="ECO:0000256" key="6">
    <source>
        <dbReference type="SAM" id="MobiDB-lite"/>
    </source>
</evidence>
<evidence type="ECO:0000256" key="5">
    <source>
        <dbReference type="ARBA" id="ARBA00023157"/>
    </source>
</evidence>
<dbReference type="SUPFAM" id="SSF82895">
    <property type="entry name" value="TSP-1 type 1 repeat"/>
    <property type="match status" value="9"/>
</dbReference>
<evidence type="ECO:0000256" key="7">
    <source>
        <dbReference type="SAM" id="SignalP"/>
    </source>
</evidence>
<keyword evidence="9" id="KW-1185">Reference proteome</keyword>
<evidence type="ECO:0000256" key="4">
    <source>
        <dbReference type="ARBA" id="ARBA00022737"/>
    </source>
</evidence>
<evidence type="ECO:0000256" key="1">
    <source>
        <dbReference type="ARBA" id="ARBA00004613"/>
    </source>
</evidence>
<evidence type="ECO:0008006" key="10">
    <source>
        <dbReference type="Google" id="ProtNLM"/>
    </source>
</evidence>
<keyword evidence="4" id="KW-0677">Repeat</keyword>
<keyword evidence="3 7" id="KW-0732">Signal</keyword>
<proteinExistence type="predicted"/>
<reference evidence="8 9" key="1">
    <citation type="submission" date="2024-08" db="EMBL/GenBank/DDBJ databases">
        <title>Gnathostoma spinigerum genome.</title>
        <authorList>
            <person name="Gonzalez-Bertolin B."/>
            <person name="Monzon S."/>
            <person name="Zaballos A."/>
            <person name="Jimenez P."/>
            <person name="Dekumyoy P."/>
            <person name="Varona S."/>
            <person name="Cuesta I."/>
            <person name="Sumanam S."/>
            <person name="Adisakwattana P."/>
            <person name="Gasser R.B."/>
            <person name="Hernandez-Gonzalez A."/>
            <person name="Young N.D."/>
            <person name="Perteguer M.J."/>
        </authorList>
    </citation>
    <scope>NUCLEOTIDE SEQUENCE [LARGE SCALE GENOMIC DNA]</scope>
    <source>
        <strain evidence="8">AL3</strain>
        <tissue evidence="8">Liver</tissue>
    </source>
</reference>
<feature type="chain" id="PRO_5044781537" description="Apple domain-containing protein" evidence="7">
    <location>
        <begin position="21"/>
        <end position="1147"/>
    </location>
</feature>